<dbReference type="Pfam" id="PF00856">
    <property type="entry name" value="SET"/>
    <property type="match status" value="1"/>
</dbReference>
<dbReference type="GO" id="GO:0140951">
    <property type="term" value="F:histone H3K27 trimethyltransferase activity"/>
    <property type="evidence" value="ECO:0007669"/>
    <property type="project" value="UniProtKB-EC"/>
</dbReference>
<evidence type="ECO:0000256" key="3">
    <source>
        <dbReference type="ARBA" id="ARBA00022691"/>
    </source>
</evidence>
<dbReference type="GO" id="GO:0050793">
    <property type="term" value="P:regulation of developmental process"/>
    <property type="evidence" value="ECO:0007669"/>
    <property type="project" value="UniProtKB-ARBA"/>
</dbReference>
<dbReference type="Pfam" id="PF18264">
    <property type="entry name" value="preSET_CXC"/>
    <property type="match status" value="1"/>
</dbReference>
<feature type="compositionally biased region" description="Basic and acidic residues" evidence="5">
    <location>
        <begin position="458"/>
        <end position="476"/>
    </location>
</feature>
<reference evidence="8 9" key="1">
    <citation type="submission" date="2024-01" db="EMBL/GenBank/DDBJ databases">
        <title>The complete chloroplast genome sequence of Lithospermum erythrorhizon: insights into the phylogenetic relationship among Boraginaceae species and the maternal lineages of purple gromwells.</title>
        <authorList>
            <person name="Okada T."/>
            <person name="Watanabe K."/>
        </authorList>
    </citation>
    <scope>NUCLEOTIDE SEQUENCE [LARGE SCALE GENOMIC DNA]</scope>
</reference>
<dbReference type="InterPro" id="IPR026489">
    <property type="entry name" value="CXC_dom"/>
</dbReference>
<keyword evidence="9" id="KW-1185">Reference proteome</keyword>
<dbReference type="InterPro" id="IPR058609">
    <property type="entry name" value="HTH_CLF-like"/>
</dbReference>
<dbReference type="InterPro" id="IPR041355">
    <property type="entry name" value="Pre-SET_CXC"/>
</dbReference>
<evidence type="ECO:0000256" key="2">
    <source>
        <dbReference type="ARBA" id="ARBA00022679"/>
    </source>
</evidence>
<proteinExistence type="predicted"/>
<dbReference type="GO" id="GO:0031507">
    <property type="term" value="P:heterochromatin formation"/>
    <property type="evidence" value="ECO:0007669"/>
    <property type="project" value="TreeGrafter"/>
</dbReference>
<feature type="compositionally biased region" description="Basic and acidic residues" evidence="5">
    <location>
        <begin position="710"/>
        <end position="733"/>
    </location>
</feature>
<sequence length="747" mass="84111">MVLNKKNDKSSSSQHSNEGQGSRDLVKRINRLKSDISVGRKLSIQEKIKQNRKANEAIVSELITKAASGKEASSTDDGSSGDMFDQRMANPLLYFSCFPCSEDRNTLIDKDLSTSAIKIPAVDMLPPYTSWIYVAKNKKMVEDQSIVGRRSIYYDPKVQEVNDKFREEEDQILSKVIKEFELSEEVLQQLTQSFGGTTIEIKERCNALKENEHKSQKQDPKVPEKCGSIGGIPLDKSLDEATKAFEYIFCRRCKVFDCSIHGVGQDIVYPVEKKPYTPDPESDELKKPCSKDCYLRVEVVKHPEEWHGERLRKRKTLHSDGVETSSCNTRNSIDGREKREYNVVENEGEGIPIFVRLDSQSNANGGSLFRSSEWRPLEKDLLLKGIEMFGRNSCFIARNLLLGMKTCMEVFSYMNVQGMPGGSNTNSGACTEHQMEDVEERTGEINMDSIVHVKKGSCSKDGRSREHKQLSKQASDPRIDFGKNKAKQCTPCSCQAACGQDCSCRLNGTCCEKFCGCSKTCKNRYKGCHCTRSRCRSRHCPCFASLRECDPDLCKNCWISCGDGSQEDPPAEVETQCENMKLLLRQRKGILLGISDVAGWGAFVKRSVEKNEYLGEYTGELITQSEADRRGALYDLIDRSYLFNLNDQYVIDAYHFGNKLKFANHSSTPNCYAKVMLVNGDHRIAIIAGRNMEAGEEILYDYGYGPEHEHEWAKKPEHKKKDGQSARKTDEGSTSKAPCTMKKGGNV</sequence>
<dbReference type="PANTHER" id="PTHR45747:SF14">
    <property type="entry name" value="HISTONE-LYSINE N-METHYLTRANSFERASE EZA1"/>
    <property type="match status" value="1"/>
</dbReference>
<dbReference type="AlphaFoldDB" id="A0AAV3QKY4"/>
<dbReference type="SMART" id="SM00317">
    <property type="entry name" value="SET"/>
    <property type="match status" value="1"/>
</dbReference>
<evidence type="ECO:0000256" key="5">
    <source>
        <dbReference type="SAM" id="MobiDB-lite"/>
    </source>
</evidence>
<evidence type="ECO:0000256" key="4">
    <source>
        <dbReference type="ARBA" id="ARBA00048568"/>
    </source>
</evidence>
<dbReference type="PROSITE" id="PS51633">
    <property type="entry name" value="CXC"/>
    <property type="match status" value="1"/>
</dbReference>
<dbReference type="SUPFAM" id="SSF82199">
    <property type="entry name" value="SET domain"/>
    <property type="match status" value="1"/>
</dbReference>
<gene>
    <name evidence="8" type="ORF">LIER_19466</name>
</gene>
<evidence type="ECO:0000313" key="8">
    <source>
        <dbReference type="EMBL" id="GAA0163656.1"/>
    </source>
</evidence>
<dbReference type="InterPro" id="IPR045318">
    <property type="entry name" value="EZH1/2-like"/>
</dbReference>
<evidence type="ECO:0000259" key="6">
    <source>
        <dbReference type="PROSITE" id="PS50280"/>
    </source>
</evidence>
<evidence type="ECO:0000313" key="9">
    <source>
        <dbReference type="Proteomes" id="UP001454036"/>
    </source>
</evidence>
<name>A0AAV3QKY4_LITER</name>
<dbReference type="PANTHER" id="PTHR45747">
    <property type="entry name" value="HISTONE-LYSINE N-METHYLTRANSFERASE E(Z)"/>
    <property type="match status" value="1"/>
</dbReference>
<evidence type="ECO:0000259" key="7">
    <source>
        <dbReference type="PROSITE" id="PS51633"/>
    </source>
</evidence>
<dbReference type="EMBL" id="BAABME010004814">
    <property type="protein sequence ID" value="GAA0163656.1"/>
    <property type="molecule type" value="Genomic_DNA"/>
</dbReference>
<dbReference type="GO" id="GO:0003682">
    <property type="term" value="F:chromatin binding"/>
    <property type="evidence" value="ECO:0007669"/>
    <property type="project" value="TreeGrafter"/>
</dbReference>
<organism evidence="8 9">
    <name type="scientific">Lithospermum erythrorhizon</name>
    <name type="common">Purple gromwell</name>
    <name type="synonym">Lithospermum officinale var. erythrorhizon</name>
    <dbReference type="NCBI Taxonomy" id="34254"/>
    <lineage>
        <taxon>Eukaryota</taxon>
        <taxon>Viridiplantae</taxon>
        <taxon>Streptophyta</taxon>
        <taxon>Embryophyta</taxon>
        <taxon>Tracheophyta</taxon>
        <taxon>Spermatophyta</taxon>
        <taxon>Magnoliopsida</taxon>
        <taxon>eudicotyledons</taxon>
        <taxon>Gunneridae</taxon>
        <taxon>Pentapetalae</taxon>
        <taxon>asterids</taxon>
        <taxon>lamiids</taxon>
        <taxon>Boraginales</taxon>
        <taxon>Boraginaceae</taxon>
        <taxon>Boraginoideae</taxon>
        <taxon>Lithospermeae</taxon>
        <taxon>Lithospermum</taxon>
    </lineage>
</organism>
<dbReference type="Pfam" id="PF25996">
    <property type="entry name" value="HTH_CLF_N"/>
    <property type="match status" value="1"/>
</dbReference>
<dbReference type="Proteomes" id="UP001454036">
    <property type="component" value="Unassembled WGS sequence"/>
</dbReference>
<dbReference type="SMART" id="SM01114">
    <property type="entry name" value="CXC"/>
    <property type="match status" value="1"/>
</dbReference>
<dbReference type="FunFam" id="2.170.270.10:FF:000001">
    <property type="entry name" value="Putative histone-lysine N-methyltransferase EZH2"/>
    <property type="match status" value="1"/>
</dbReference>
<feature type="region of interest" description="Disordered" evidence="5">
    <location>
        <begin position="456"/>
        <end position="476"/>
    </location>
</feature>
<dbReference type="Gene3D" id="2.170.270.10">
    <property type="entry name" value="SET domain"/>
    <property type="match status" value="1"/>
</dbReference>
<keyword evidence="3" id="KW-0949">S-adenosyl-L-methionine</keyword>
<keyword evidence="1" id="KW-0489">Methyltransferase</keyword>
<feature type="compositionally biased region" description="Polar residues" evidence="5">
    <location>
        <begin position="10"/>
        <end position="20"/>
    </location>
</feature>
<evidence type="ECO:0000256" key="1">
    <source>
        <dbReference type="ARBA" id="ARBA00022603"/>
    </source>
</evidence>
<accession>A0AAV3QKY4</accession>
<dbReference type="InterPro" id="IPR001214">
    <property type="entry name" value="SET_dom"/>
</dbReference>
<feature type="region of interest" description="Disordered" evidence="5">
    <location>
        <begin position="710"/>
        <end position="747"/>
    </location>
</feature>
<comment type="caution">
    <text evidence="8">The sequence shown here is derived from an EMBL/GenBank/DDBJ whole genome shotgun (WGS) entry which is preliminary data.</text>
</comment>
<dbReference type="InterPro" id="IPR033467">
    <property type="entry name" value="Tesmin/TSO1-like_CXC"/>
</dbReference>
<feature type="domain" description="SET" evidence="6">
    <location>
        <begin position="588"/>
        <end position="703"/>
    </location>
</feature>
<dbReference type="GO" id="GO:0005634">
    <property type="term" value="C:nucleus"/>
    <property type="evidence" value="ECO:0007669"/>
    <property type="project" value="TreeGrafter"/>
</dbReference>
<feature type="region of interest" description="Disordered" evidence="5">
    <location>
        <begin position="1"/>
        <end position="26"/>
    </location>
</feature>
<dbReference type="InterPro" id="IPR046341">
    <property type="entry name" value="SET_dom_sf"/>
</dbReference>
<protein>
    <submittedName>
        <fullName evidence="8">Histone modifying enzyme</fullName>
    </submittedName>
</protein>
<dbReference type="GO" id="GO:0032259">
    <property type="term" value="P:methylation"/>
    <property type="evidence" value="ECO:0007669"/>
    <property type="project" value="UniProtKB-KW"/>
</dbReference>
<feature type="domain" description="CXC" evidence="7">
    <location>
        <begin position="465"/>
        <end position="574"/>
    </location>
</feature>
<dbReference type="CDD" id="cd10519">
    <property type="entry name" value="SET_EZH"/>
    <property type="match status" value="1"/>
</dbReference>
<dbReference type="PROSITE" id="PS50280">
    <property type="entry name" value="SET"/>
    <property type="match status" value="1"/>
</dbReference>
<keyword evidence="2" id="KW-0808">Transferase</keyword>
<comment type="catalytic activity">
    <reaction evidence="4">
        <text>L-lysyl(27)-[histone H3] + 3 S-adenosyl-L-methionine = N(6),N(6),N(6)-trimethyl-L-lysyl(27)-[histone H3] + 3 S-adenosyl-L-homocysteine + 3 H(+)</text>
        <dbReference type="Rhea" id="RHEA:60292"/>
        <dbReference type="Rhea" id="RHEA-COMP:15535"/>
        <dbReference type="Rhea" id="RHEA-COMP:15548"/>
        <dbReference type="ChEBI" id="CHEBI:15378"/>
        <dbReference type="ChEBI" id="CHEBI:29969"/>
        <dbReference type="ChEBI" id="CHEBI:57856"/>
        <dbReference type="ChEBI" id="CHEBI:59789"/>
        <dbReference type="ChEBI" id="CHEBI:61961"/>
        <dbReference type="EC" id="2.1.1.356"/>
    </reaction>
</comment>